<feature type="region of interest" description="Disordered" evidence="2">
    <location>
        <begin position="167"/>
        <end position="187"/>
    </location>
</feature>
<sequence>MDLQTQLETTTERNWNQEKMELLERFDNERKEWECQWKVMQKKIEELYQEVKLRRESNMNAFENKASHLKAPQQSHSPSSEWGDRRGLNSCALDKEDLLPKAEKESKEIRNKRKNHAFIKDYSAFENYKESKDCPNSKPTKNYTQDLNIALKELAKVSEDLCSYQEEIRKKSDHRRKKQSGESLETENALITMREVNCLQNNDPQLASIASETEQHNNRKNLMGASRDLKEMPFNALVGVEKAGLLPWQAREAPPVPPRSTSRHLTSSLAHVSEVFAKDTGPKNSSMAPECWDGNPFIHLSFAKQCDVPVSVGLANRPATPTTVPTEERGLSLEGKPLAGLCNNTWTCDVNQVENCLKNGSSPHSVQKSCSDGNMIPQKHHPKLQNCDFYGPVCDTLGDSGYGTGKTQRNETLEAKIDEFNRTVFQTDKAPKCRQQNQVQPVPSAEPKSHCILQDSMISRGQSDESACVPNSRLSLRSEEKPGKPGKNVKGPEQPKQLNGLLSGYRHLLHEHHWRPSNLSGRPRSADSRSNYGVVEKLLKNYERSASLWNSKFQQEQWVQSRCEFADGDCENLEHGFELHQTDQGKPEQQKNLVRHIGLYARCGKEKQKLPEVSVPAKQSNGKGFSRPARPANRRLPSRWASRSPSAPPAVRRTALNELS</sequence>
<name>A0ABM5G5Y9_9SAUR</name>
<feature type="region of interest" description="Disordered" evidence="2">
    <location>
        <begin position="608"/>
        <end position="660"/>
    </location>
</feature>
<dbReference type="PANTHER" id="PTHR15705">
    <property type="entry name" value="MCG7194, ISOFORM CRA_A"/>
    <property type="match status" value="1"/>
</dbReference>
<organism evidence="4 6">
    <name type="scientific">Pogona vitticeps</name>
    <name type="common">central bearded dragon</name>
    <dbReference type="NCBI Taxonomy" id="103695"/>
    <lineage>
        <taxon>Eukaryota</taxon>
        <taxon>Metazoa</taxon>
        <taxon>Chordata</taxon>
        <taxon>Craniata</taxon>
        <taxon>Vertebrata</taxon>
        <taxon>Euteleostomi</taxon>
        <taxon>Lepidosauria</taxon>
        <taxon>Squamata</taxon>
        <taxon>Bifurcata</taxon>
        <taxon>Unidentata</taxon>
        <taxon>Episquamata</taxon>
        <taxon>Toxicofera</taxon>
        <taxon>Iguania</taxon>
        <taxon>Acrodonta</taxon>
        <taxon>Agamidae</taxon>
        <taxon>Amphibolurinae</taxon>
        <taxon>Pogona</taxon>
    </lineage>
</organism>
<evidence type="ECO:0000256" key="1">
    <source>
        <dbReference type="ARBA" id="ARBA00023054"/>
    </source>
</evidence>
<gene>
    <name evidence="5 6 7" type="primary">KIAA0408</name>
</gene>
<dbReference type="Proteomes" id="UP001652642">
    <property type="component" value="Chromosome 1"/>
</dbReference>
<dbReference type="RefSeq" id="XP_072853062.1">
    <property type="nucleotide sequence ID" value="XM_072996961.1"/>
</dbReference>
<evidence type="ECO:0000259" key="3">
    <source>
        <dbReference type="Pfam" id="PF14818"/>
    </source>
</evidence>
<feature type="compositionally biased region" description="Low complexity" evidence="2">
    <location>
        <begin position="638"/>
        <end position="654"/>
    </location>
</feature>
<evidence type="ECO:0000313" key="4">
    <source>
        <dbReference type="Proteomes" id="UP001652642"/>
    </source>
</evidence>
<dbReference type="RefSeq" id="XP_072853075.1">
    <property type="nucleotide sequence ID" value="XM_072996974.1"/>
</dbReference>
<reference evidence="4 5" key="1">
    <citation type="submission" date="2025-05" db="UniProtKB">
        <authorList>
            <consortium name="RefSeq"/>
        </authorList>
    </citation>
    <scope>NUCLEOTIDE SEQUENCE [LARGE SCALE GENOMIC DNA]</scope>
</reference>
<dbReference type="PANTHER" id="PTHR15705:SF1">
    <property type="entry name" value="RIKEN CDNA 9330159F19 GENE"/>
    <property type="match status" value="1"/>
</dbReference>
<evidence type="ECO:0000313" key="5">
    <source>
        <dbReference type="RefSeq" id="XP_072853062.1"/>
    </source>
</evidence>
<evidence type="ECO:0000256" key="2">
    <source>
        <dbReference type="SAM" id="MobiDB-lite"/>
    </source>
</evidence>
<feature type="domain" description="SOGA 1/2-like coiled-coil" evidence="3">
    <location>
        <begin position="1"/>
        <end position="55"/>
    </location>
</feature>
<proteinExistence type="predicted"/>
<evidence type="ECO:0000313" key="7">
    <source>
        <dbReference type="RefSeq" id="XP_072853075.1"/>
    </source>
</evidence>
<dbReference type="Pfam" id="PF14818">
    <property type="entry name" value="SOGA1-2-like_CC"/>
    <property type="match status" value="1"/>
</dbReference>
<dbReference type="GeneID" id="110077568"/>
<dbReference type="InterPro" id="IPR027882">
    <property type="entry name" value="SOGA1/2-like_CC"/>
</dbReference>
<protein>
    <submittedName>
        <fullName evidence="5 6">Uncharacterized protein KIAA0408 homolog</fullName>
    </submittedName>
</protein>
<evidence type="ECO:0000313" key="6">
    <source>
        <dbReference type="RefSeq" id="XP_072853067.1"/>
    </source>
</evidence>
<accession>A0ABM5G5Y9</accession>
<feature type="region of interest" description="Disordered" evidence="2">
    <location>
        <begin position="63"/>
        <end position="86"/>
    </location>
</feature>
<feature type="region of interest" description="Disordered" evidence="2">
    <location>
        <begin position="462"/>
        <end position="495"/>
    </location>
</feature>
<keyword evidence="4" id="KW-1185">Reference proteome</keyword>
<keyword evidence="1" id="KW-0175">Coiled coil</keyword>
<dbReference type="RefSeq" id="XP_072853067.1">
    <property type="nucleotide sequence ID" value="XM_072996966.1"/>
</dbReference>